<dbReference type="InterPro" id="IPR033479">
    <property type="entry name" value="dCache_1"/>
</dbReference>
<evidence type="ECO:0000256" key="2">
    <source>
        <dbReference type="ARBA" id="ARBA00022475"/>
    </source>
</evidence>
<keyword evidence="4 6" id="KW-1133">Transmembrane helix</keyword>
<dbReference type="EMBL" id="JBHSAM010000036">
    <property type="protein sequence ID" value="MFC4104052.1"/>
    <property type="molecule type" value="Genomic_DNA"/>
</dbReference>
<feature type="transmembrane region" description="Helical" evidence="6">
    <location>
        <begin position="292"/>
        <end position="310"/>
    </location>
</feature>
<name>A0ABV8KDB1_9BACL</name>
<dbReference type="InterPro" id="IPR029787">
    <property type="entry name" value="Nucleotide_cyclase"/>
</dbReference>
<dbReference type="InterPro" id="IPR029151">
    <property type="entry name" value="Sensor-like_sf"/>
</dbReference>
<dbReference type="InterPro" id="IPR000160">
    <property type="entry name" value="GGDEF_dom"/>
</dbReference>
<dbReference type="PROSITE" id="PS50887">
    <property type="entry name" value="GGDEF"/>
    <property type="match status" value="1"/>
</dbReference>
<proteinExistence type="predicted"/>
<gene>
    <name evidence="8" type="ORF">ACFOZ8_30980</name>
</gene>
<dbReference type="Gene3D" id="3.30.70.270">
    <property type="match status" value="1"/>
</dbReference>
<keyword evidence="3 6" id="KW-0812">Transmembrane</keyword>
<organism evidence="8 9">
    <name type="scientific">Paenibacillus xanthanilyticus</name>
    <dbReference type="NCBI Taxonomy" id="1783531"/>
    <lineage>
        <taxon>Bacteria</taxon>
        <taxon>Bacillati</taxon>
        <taxon>Bacillota</taxon>
        <taxon>Bacilli</taxon>
        <taxon>Bacillales</taxon>
        <taxon>Paenibacillaceae</taxon>
        <taxon>Paenibacillus</taxon>
    </lineage>
</organism>
<evidence type="ECO:0000313" key="8">
    <source>
        <dbReference type="EMBL" id="MFC4104052.1"/>
    </source>
</evidence>
<dbReference type="NCBIfam" id="TIGR00254">
    <property type="entry name" value="GGDEF"/>
    <property type="match status" value="1"/>
</dbReference>
<comment type="caution">
    <text evidence="8">The sequence shown here is derived from an EMBL/GenBank/DDBJ whole genome shotgun (WGS) entry which is preliminary data.</text>
</comment>
<dbReference type="CDD" id="cd01949">
    <property type="entry name" value="GGDEF"/>
    <property type="match status" value="1"/>
</dbReference>
<dbReference type="CDD" id="cd12912">
    <property type="entry name" value="PDC2_MCP_like"/>
    <property type="match status" value="1"/>
</dbReference>
<dbReference type="InterPro" id="IPR050469">
    <property type="entry name" value="Diguanylate_Cyclase"/>
</dbReference>
<protein>
    <submittedName>
        <fullName evidence="8">Diguanylate cyclase</fullName>
        <ecNumber evidence="8">2.7.7.65</ecNumber>
    </submittedName>
</protein>
<dbReference type="CDD" id="cd18773">
    <property type="entry name" value="PDC1_HK_sensor"/>
    <property type="match status" value="1"/>
</dbReference>
<keyword evidence="9" id="KW-1185">Reference proteome</keyword>
<feature type="domain" description="GGDEF" evidence="7">
    <location>
        <begin position="397"/>
        <end position="527"/>
    </location>
</feature>
<dbReference type="PANTHER" id="PTHR45138:SF9">
    <property type="entry name" value="DIGUANYLATE CYCLASE DGCM-RELATED"/>
    <property type="match status" value="1"/>
</dbReference>
<sequence>MNLLPKLQSRGIRLATVLTLLVATAVMSALLIQLIASYHSEEDSLIDTTLTLNYSNAHKIAGTIDSLFTSMRSSLKASADYVVGTDAFEAGDIQTELELIRVTSRYFNSLTWVDETGYVLNIAPASVGLKGKMVNSGLTNVALQLRRPYLSKPYIAPSGRLIVMLTEPLYNRAGEYRGILIGSIYLQESNILYEILGNSSVDETGSYFYVTGPEGQILYHPDHARIGDNTGANPVVRKLREGLNGKQQVTNTKGVPMLAAYVAVHQNRWGVVQQTPIDAVQDKLNANLRQQVLYMLAPFLILLLVVVFVARKLAHPFVSLADTVKQMSEGTYAPIAHTKPHWNREAELLTKTVIFAMEEMRKNNTQLIREASTDPLTGLLNRRTMTDMMEGWLEARLRFSVVILDIDYFKSVNDAFGHSTGDEVLKSLARVLGQSVRRSDVCCRYGGEEFVLLFPGLHPGEAFAQAERIRRKVERMATPIGRNVTISMGVASYPVHAETMEALIDAADRAMYLAKQNGRNKTIVASSAEKAESEDEPKSGE</sequence>
<evidence type="ECO:0000256" key="5">
    <source>
        <dbReference type="ARBA" id="ARBA00023136"/>
    </source>
</evidence>
<dbReference type="InterPro" id="IPR043128">
    <property type="entry name" value="Rev_trsase/Diguanyl_cyclase"/>
</dbReference>
<evidence type="ECO:0000256" key="3">
    <source>
        <dbReference type="ARBA" id="ARBA00022692"/>
    </source>
</evidence>
<keyword evidence="2" id="KW-1003">Cell membrane</keyword>
<comment type="subcellular location">
    <subcellularLocation>
        <location evidence="1">Cell membrane</location>
        <topology evidence="1">Multi-pass membrane protein</topology>
    </subcellularLocation>
</comment>
<dbReference type="Pfam" id="PF00990">
    <property type="entry name" value="GGDEF"/>
    <property type="match status" value="1"/>
</dbReference>
<reference evidence="9" key="1">
    <citation type="journal article" date="2019" name="Int. J. Syst. Evol. Microbiol.">
        <title>The Global Catalogue of Microorganisms (GCM) 10K type strain sequencing project: providing services to taxonomists for standard genome sequencing and annotation.</title>
        <authorList>
            <consortium name="The Broad Institute Genomics Platform"/>
            <consortium name="The Broad Institute Genome Sequencing Center for Infectious Disease"/>
            <person name="Wu L."/>
            <person name="Ma J."/>
        </authorList>
    </citation>
    <scope>NUCLEOTIDE SEQUENCE [LARGE SCALE GENOMIC DNA]</scope>
    <source>
        <strain evidence="9">IBRC-M 10987</strain>
    </source>
</reference>
<evidence type="ECO:0000256" key="4">
    <source>
        <dbReference type="ARBA" id="ARBA00022989"/>
    </source>
</evidence>
<dbReference type="Proteomes" id="UP001595715">
    <property type="component" value="Unassembled WGS sequence"/>
</dbReference>
<dbReference type="SMART" id="SM00267">
    <property type="entry name" value="GGDEF"/>
    <property type="match status" value="1"/>
</dbReference>
<evidence type="ECO:0000259" key="7">
    <source>
        <dbReference type="PROSITE" id="PS50887"/>
    </source>
</evidence>
<evidence type="ECO:0000313" key="9">
    <source>
        <dbReference type="Proteomes" id="UP001595715"/>
    </source>
</evidence>
<dbReference type="GO" id="GO:0052621">
    <property type="term" value="F:diguanylate cyclase activity"/>
    <property type="evidence" value="ECO:0007669"/>
    <property type="project" value="UniProtKB-EC"/>
</dbReference>
<keyword evidence="5 6" id="KW-0472">Membrane</keyword>
<dbReference type="Gene3D" id="3.30.450.20">
    <property type="entry name" value="PAS domain"/>
    <property type="match status" value="1"/>
</dbReference>
<evidence type="ECO:0000256" key="1">
    <source>
        <dbReference type="ARBA" id="ARBA00004651"/>
    </source>
</evidence>
<evidence type="ECO:0000256" key="6">
    <source>
        <dbReference type="SAM" id="Phobius"/>
    </source>
</evidence>
<dbReference type="SUPFAM" id="SSF103190">
    <property type="entry name" value="Sensory domain-like"/>
    <property type="match status" value="1"/>
</dbReference>
<keyword evidence="8" id="KW-0808">Transferase</keyword>
<keyword evidence="8" id="KW-0548">Nucleotidyltransferase</keyword>
<dbReference type="PANTHER" id="PTHR45138">
    <property type="entry name" value="REGULATORY COMPONENTS OF SENSORY TRANSDUCTION SYSTEM"/>
    <property type="match status" value="1"/>
</dbReference>
<dbReference type="Pfam" id="PF02743">
    <property type="entry name" value="dCache_1"/>
    <property type="match status" value="1"/>
</dbReference>
<accession>A0ABV8KDB1</accession>
<feature type="transmembrane region" description="Helical" evidence="6">
    <location>
        <begin position="12"/>
        <end position="36"/>
    </location>
</feature>
<dbReference type="SUPFAM" id="SSF55073">
    <property type="entry name" value="Nucleotide cyclase"/>
    <property type="match status" value="1"/>
</dbReference>
<dbReference type="RefSeq" id="WP_377722592.1">
    <property type="nucleotide sequence ID" value="NZ_JBHSAM010000036.1"/>
</dbReference>
<dbReference type="EC" id="2.7.7.65" evidence="8"/>